<dbReference type="Proteomes" id="UP000664132">
    <property type="component" value="Unassembled WGS sequence"/>
</dbReference>
<dbReference type="EMBL" id="JAFJYH010000020">
    <property type="protein sequence ID" value="KAG4424483.1"/>
    <property type="molecule type" value="Genomic_DNA"/>
</dbReference>
<feature type="compositionally biased region" description="Basic and acidic residues" evidence="1">
    <location>
        <begin position="8"/>
        <end position="26"/>
    </location>
</feature>
<evidence type="ECO:0000313" key="3">
    <source>
        <dbReference type="EMBL" id="KAG4424483.1"/>
    </source>
</evidence>
<name>A0A8H7WGG7_9HELO</name>
<comment type="caution">
    <text evidence="3">The sequence shown here is derived from an EMBL/GenBank/DDBJ whole genome shotgun (WGS) entry which is preliminary data.</text>
</comment>
<feature type="region of interest" description="Disordered" evidence="1">
    <location>
        <begin position="1"/>
        <end position="26"/>
    </location>
</feature>
<feature type="transmembrane region" description="Helical" evidence="2">
    <location>
        <begin position="62"/>
        <end position="80"/>
    </location>
</feature>
<proteinExistence type="predicted"/>
<evidence type="ECO:0000256" key="1">
    <source>
        <dbReference type="SAM" id="MobiDB-lite"/>
    </source>
</evidence>
<gene>
    <name evidence="3" type="ORF">IFR04_002361</name>
</gene>
<keyword evidence="2" id="KW-1133">Transmembrane helix</keyword>
<keyword evidence="2" id="KW-0472">Membrane</keyword>
<protein>
    <submittedName>
        <fullName evidence="3">Uncharacterized protein</fullName>
    </submittedName>
</protein>
<sequence>MSRCKSKATKESDKGPPKELEMKEKLTKTELKKRKGKKNVWTEEGCMIPLNRKIEQHATWKIGFGSVVAVTVVLVAVVVLV</sequence>
<reference evidence="3" key="1">
    <citation type="submission" date="2021-02" db="EMBL/GenBank/DDBJ databases">
        <title>Genome sequence Cadophora malorum strain M34.</title>
        <authorList>
            <person name="Stefanovic E."/>
            <person name="Vu D."/>
            <person name="Scully C."/>
            <person name="Dijksterhuis J."/>
            <person name="Roader J."/>
            <person name="Houbraken J."/>
        </authorList>
    </citation>
    <scope>NUCLEOTIDE SEQUENCE</scope>
    <source>
        <strain evidence="3">M34</strain>
    </source>
</reference>
<accession>A0A8H7WGG7</accession>
<dbReference type="AlphaFoldDB" id="A0A8H7WGG7"/>
<keyword evidence="4" id="KW-1185">Reference proteome</keyword>
<evidence type="ECO:0000313" key="4">
    <source>
        <dbReference type="Proteomes" id="UP000664132"/>
    </source>
</evidence>
<keyword evidence="2" id="KW-0812">Transmembrane</keyword>
<organism evidence="3 4">
    <name type="scientific">Cadophora malorum</name>
    <dbReference type="NCBI Taxonomy" id="108018"/>
    <lineage>
        <taxon>Eukaryota</taxon>
        <taxon>Fungi</taxon>
        <taxon>Dikarya</taxon>
        <taxon>Ascomycota</taxon>
        <taxon>Pezizomycotina</taxon>
        <taxon>Leotiomycetes</taxon>
        <taxon>Helotiales</taxon>
        <taxon>Ploettnerulaceae</taxon>
        <taxon>Cadophora</taxon>
    </lineage>
</organism>
<evidence type="ECO:0000256" key="2">
    <source>
        <dbReference type="SAM" id="Phobius"/>
    </source>
</evidence>